<proteinExistence type="predicted"/>
<evidence type="ECO:0000313" key="2">
    <source>
        <dbReference type="Proteomes" id="UP000442535"/>
    </source>
</evidence>
<evidence type="ECO:0008006" key="3">
    <source>
        <dbReference type="Google" id="ProtNLM"/>
    </source>
</evidence>
<dbReference type="Proteomes" id="UP000442535">
    <property type="component" value="Unassembled WGS sequence"/>
</dbReference>
<name>A0A7K0K591_9ACTO</name>
<dbReference type="RefSeq" id="WP_154546445.1">
    <property type="nucleotide sequence ID" value="NZ_VUMY01000024.1"/>
</dbReference>
<evidence type="ECO:0000313" key="1">
    <source>
        <dbReference type="EMBL" id="MST50608.1"/>
    </source>
</evidence>
<dbReference type="InterPro" id="IPR003772">
    <property type="entry name" value="YceD"/>
</dbReference>
<accession>A0A7K0K591</accession>
<keyword evidence="2" id="KW-1185">Reference proteome</keyword>
<protein>
    <recommendedName>
        <fullName evidence="3">DUF177 domain-containing protein</fullName>
    </recommendedName>
</protein>
<dbReference type="Pfam" id="PF02620">
    <property type="entry name" value="YceD"/>
    <property type="match status" value="1"/>
</dbReference>
<comment type="caution">
    <text evidence="1">The sequence shown here is derived from an EMBL/GenBank/DDBJ whole genome shotgun (WGS) entry which is preliminary data.</text>
</comment>
<dbReference type="AlphaFoldDB" id="A0A7K0K591"/>
<sequence>MSKRLTSGSKKTGGKSPYLVGLTNLAGNPGTRLELDLEFSLNPEWTNGVVELVGETEDFHVELTSLSEGVLARVTGEIPTTAQCSRCLDEVGDTILLDETQLFFFPEKLEAARQDAGDDAEDVLAVSDENEIDLEPLLRDNLVLSMSSLPLCEPDCQGLCPGCGERWDTLPPDHAHEVIDPRWAALGDLVKTLRDGDEKQ</sequence>
<organism evidence="1 2">
    <name type="scientific">Mobiluncus porci</name>
    <dbReference type="NCBI Taxonomy" id="2652278"/>
    <lineage>
        <taxon>Bacteria</taxon>
        <taxon>Bacillati</taxon>
        <taxon>Actinomycetota</taxon>
        <taxon>Actinomycetes</taxon>
        <taxon>Actinomycetales</taxon>
        <taxon>Actinomycetaceae</taxon>
        <taxon>Mobiluncus</taxon>
    </lineage>
</organism>
<reference evidence="1 2" key="1">
    <citation type="submission" date="2019-08" db="EMBL/GenBank/DDBJ databases">
        <title>In-depth cultivation of the pig gut microbiome towards novel bacterial diversity and tailored functional studies.</title>
        <authorList>
            <person name="Wylensek D."/>
            <person name="Hitch T.C.A."/>
            <person name="Clavel T."/>
        </authorList>
    </citation>
    <scope>NUCLEOTIDE SEQUENCE [LARGE SCALE GENOMIC DNA]</scope>
    <source>
        <strain evidence="1 2">RF-GAM-744-WT-7</strain>
    </source>
</reference>
<gene>
    <name evidence="1" type="ORF">FYJ63_10305</name>
</gene>
<dbReference type="EMBL" id="VUMY01000024">
    <property type="protein sequence ID" value="MST50608.1"/>
    <property type="molecule type" value="Genomic_DNA"/>
</dbReference>